<dbReference type="Pfam" id="PF14279">
    <property type="entry name" value="HNH_5"/>
    <property type="match status" value="1"/>
</dbReference>
<dbReference type="OrthoDB" id="9802901at2"/>
<comment type="caution">
    <text evidence="2">The sequence shown here is derived from an EMBL/GenBank/DDBJ whole genome shotgun (WGS) entry which is preliminary data.</text>
</comment>
<dbReference type="Proteomes" id="UP000238762">
    <property type="component" value="Unassembled WGS sequence"/>
</dbReference>
<protein>
    <submittedName>
        <fullName evidence="2">HNH endonuclease</fullName>
    </submittedName>
</protein>
<dbReference type="GO" id="GO:0004519">
    <property type="term" value="F:endonuclease activity"/>
    <property type="evidence" value="ECO:0007669"/>
    <property type="project" value="UniProtKB-KW"/>
</dbReference>
<keyword evidence="3" id="KW-1185">Reference proteome</keyword>
<dbReference type="CDD" id="cd00085">
    <property type="entry name" value="HNHc"/>
    <property type="match status" value="1"/>
</dbReference>
<feature type="domain" description="HNH nuclease" evidence="1">
    <location>
        <begin position="82"/>
        <end position="132"/>
    </location>
</feature>
<keyword evidence="2" id="KW-0540">Nuclease</keyword>
<dbReference type="InterPro" id="IPR029471">
    <property type="entry name" value="HNH_5"/>
</dbReference>
<sequence length="174" mass="19915">MEVQPPDILQNTVVVFSKNYLPLTRINLKRAIALLVREQAESLDLGNGKYWEIRSPSIVIQISPQIRLKGGNPERHWKVPPVNRRDLLRRDNHTCQYCSSNKRLTIDHVIPRSKGGQHKWENVVTACERCNQVKGDRLLHEVGMVLQAKPKAPAHPAVAFGDQFWKTQETVDIN</sequence>
<name>A0A2T1C6J3_9CYAN</name>
<organism evidence="2 3">
    <name type="scientific">Merismopedia glauca CCAP 1448/3</name>
    <dbReference type="NCBI Taxonomy" id="1296344"/>
    <lineage>
        <taxon>Bacteria</taxon>
        <taxon>Bacillati</taxon>
        <taxon>Cyanobacteriota</taxon>
        <taxon>Cyanophyceae</taxon>
        <taxon>Synechococcales</taxon>
        <taxon>Merismopediaceae</taxon>
        <taxon>Merismopedia</taxon>
    </lineage>
</organism>
<dbReference type="SMART" id="SM00507">
    <property type="entry name" value="HNHc"/>
    <property type="match status" value="1"/>
</dbReference>
<dbReference type="InterPro" id="IPR003615">
    <property type="entry name" value="HNH_nuc"/>
</dbReference>
<keyword evidence="2" id="KW-0255">Endonuclease</keyword>
<dbReference type="InterPro" id="IPR052892">
    <property type="entry name" value="NA-targeting_endonuclease"/>
</dbReference>
<dbReference type="RefSeq" id="WP_106287852.1">
    <property type="nucleotide sequence ID" value="NZ_CAWNTC010000240.1"/>
</dbReference>
<evidence type="ECO:0000313" key="3">
    <source>
        <dbReference type="Proteomes" id="UP000238762"/>
    </source>
</evidence>
<dbReference type="AlphaFoldDB" id="A0A2T1C6J3"/>
<dbReference type="EMBL" id="PVWJ01000023">
    <property type="protein sequence ID" value="PSB03869.1"/>
    <property type="molecule type" value="Genomic_DNA"/>
</dbReference>
<gene>
    <name evidence="2" type="ORF">C7B64_06605</name>
</gene>
<dbReference type="PANTHER" id="PTHR33877:SF2">
    <property type="entry name" value="OS07G0170200 PROTEIN"/>
    <property type="match status" value="1"/>
</dbReference>
<reference evidence="2 3" key="1">
    <citation type="submission" date="2018-02" db="EMBL/GenBank/DDBJ databases">
        <authorList>
            <person name="Cohen D.B."/>
            <person name="Kent A.D."/>
        </authorList>
    </citation>
    <scope>NUCLEOTIDE SEQUENCE [LARGE SCALE GENOMIC DNA]</scope>
    <source>
        <strain evidence="2 3">CCAP 1448/3</strain>
    </source>
</reference>
<proteinExistence type="predicted"/>
<evidence type="ECO:0000259" key="1">
    <source>
        <dbReference type="SMART" id="SM00507"/>
    </source>
</evidence>
<dbReference type="Gene3D" id="1.10.30.50">
    <property type="match status" value="1"/>
</dbReference>
<accession>A0A2T1C6J3</accession>
<dbReference type="PANTHER" id="PTHR33877">
    <property type="entry name" value="SLL1193 PROTEIN"/>
    <property type="match status" value="1"/>
</dbReference>
<keyword evidence="2" id="KW-0378">Hydrolase</keyword>
<reference evidence="2 3" key="2">
    <citation type="submission" date="2018-03" db="EMBL/GenBank/DDBJ databases">
        <title>The ancient ancestry and fast evolution of plastids.</title>
        <authorList>
            <person name="Moore K.R."/>
            <person name="Magnabosco C."/>
            <person name="Momper L."/>
            <person name="Gold D.A."/>
            <person name="Bosak T."/>
            <person name="Fournier G.P."/>
        </authorList>
    </citation>
    <scope>NUCLEOTIDE SEQUENCE [LARGE SCALE GENOMIC DNA]</scope>
    <source>
        <strain evidence="2 3">CCAP 1448/3</strain>
    </source>
</reference>
<evidence type="ECO:0000313" key="2">
    <source>
        <dbReference type="EMBL" id="PSB03869.1"/>
    </source>
</evidence>